<dbReference type="Proteomes" id="UP000034471">
    <property type="component" value="Unassembled WGS sequence"/>
</dbReference>
<protein>
    <submittedName>
        <fullName evidence="3">D-mannose binding lectin</fullName>
    </submittedName>
</protein>
<dbReference type="Gene3D" id="3.10.350.10">
    <property type="entry name" value="LysM domain"/>
    <property type="match status" value="1"/>
</dbReference>
<dbReference type="SUPFAM" id="SSF54106">
    <property type="entry name" value="LysM domain"/>
    <property type="match status" value="1"/>
</dbReference>
<dbReference type="EMBL" id="LBTJ01000035">
    <property type="protein sequence ID" value="KKQ37420.1"/>
    <property type="molecule type" value="Genomic_DNA"/>
</dbReference>
<sequence>MIAENRSFFITGLIALVFIVYIFFLQLGDKIIVQFKNNIVSFLTFDTTGSAEPSSNLSSKLSNKSIDYLTPSQAPNPQRLEVNGQISAISSEQGTYTKNKYVVQKGDSLALIAQKVYGDRNAWVRIAQANNLASPDLIEVGMELVIPR</sequence>
<evidence type="ECO:0000313" key="3">
    <source>
        <dbReference type="EMBL" id="KKQ37420.1"/>
    </source>
</evidence>
<dbReference type="InterPro" id="IPR018392">
    <property type="entry name" value="LysM"/>
</dbReference>
<keyword evidence="1" id="KW-1133">Transmembrane helix</keyword>
<evidence type="ECO:0000259" key="2">
    <source>
        <dbReference type="PROSITE" id="PS51782"/>
    </source>
</evidence>
<dbReference type="Pfam" id="PF01476">
    <property type="entry name" value="LysM"/>
    <property type="match status" value="1"/>
</dbReference>
<evidence type="ECO:0000313" key="4">
    <source>
        <dbReference type="Proteomes" id="UP000034471"/>
    </source>
</evidence>
<dbReference type="GO" id="GO:0030246">
    <property type="term" value="F:carbohydrate binding"/>
    <property type="evidence" value="ECO:0007669"/>
    <property type="project" value="UniProtKB-KW"/>
</dbReference>
<dbReference type="InterPro" id="IPR036779">
    <property type="entry name" value="LysM_dom_sf"/>
</dbReference>
<gene>
    <name evidence="3" type="ORF">US54_C0035G0002</name>
</gene>
<evidence type="ECO:0000256" key="1">
    <source>
        <dbReference type="SAM" id="Phobius"/>
    </source>
</evidence>
<proteinExistence type="predicted"/>
<dbReference type="AlphaFoldDB" id="A0A0G0HFV7"/>
<feature type="transmembrane region" description="Helical" evidence="1">
    <location>
        <begin position="6"/>
        <end position="27"/>
    </location>
</feature>
<dbReference type="PROSITE" id="PS51782">
    <property type="entry name" value="LYSM"/>
    <property type="match status" value="1"/>
</dbReference>
<dbReference type="STRING" id="1618481.US54_C0035G0002"/>
<comment type="caution">
    <text evidence="3">The sequence shown here is derived from an EMBL/GenBank/DDBJ whole genome shotgun (WGS) entry which is preliminary data.</text>
</comment>
<name>A0A0G0HFV7_9BACT</name>
<keyword evidence="1" id="KW-0812">Transmembrane</keyword>
<dbReference type="SMART" id="SM00257">
    <property type="entry name" value="LysM"/>
    <property type="match status" value="1"/>
</dbReference>
<keyword evidence="3" id="KW-0430">Lectin</keyword>
<organism evidence="3 4">
    <name type="scientific">Candidatus Roizmanbacteria bacterium GW2011_GWA2_37_7</name>
    <dbReference type="NCBI Taxonomy" id="1618481"/>
    <lineage>
        <taxon>Bacteria</taxon>
        <taxon>Candidatus Roizmaniibacteriota</taxon>
    </lineage>
</organism>
<feature type="domain" description="LysM" evidence="2">
    <location>
        <begin position="99"/>
        <end position="146"/>
    </location>
</feature>
<accession>A0A0G0HFV7</accession>
<dbReference type="CDD" id="cd00118">
    <property type="entry name" value="LysM"/>
    <property type="match status" value="1"/>
</dbReference>
<reference evidence="3 4" key="1">
    <citation type="journal article" date="2015" name="Nature">
        <title>rRNA introns, odd ribosomes, and small enigmatic genomes across a large radiation of phyla.</title>
        <authorList>
            <person name="Brown C.T."/>
            <person name="Hug L.A."/>
            <person name="Thomas B.C."/>
            <person name="Sharon I."/>
            <person name="Castelle C.J."/>
            <person name="Singh A."/>
            <person name="Wilkins M.J."/>
            <person name="Williams K.H."/>
            <person name="Banfield J.F."/>
        </authorList>
    </citation>
    <scope>NUCLEOTIDE SEQUENCE [LARGE SCALE GENOMIC DNA]</scope>
</reference>
<keyword evidence="1" id="KW-0472">Membrane</keyword>